<evidence type="ECO:0000256" key="5">
    <source>
        <dbReference type="ARBA" id="ARBA00023002"/>
    </source>
</evidence>
<comment type="pathway">
    <text evidence="1">Nucleotide-sugar biosynthesis; UDP-alpha-D-glucuronate biosynthesis; UDP-alpha-D-glucuronate from UDP-alpha-D-glucose: step 1/1.</text>
</comment>
<dbReference type="Gene3D" id="1.20.5.100">
    <property type="entry name" value="Cytochrome c1, transmembrane anchor, C-terminal"/>
    <property type="match status" value="1"/>
</dbReference>
<dbReference type="SUPFAM" id="SSF51735">
    <property type="entry name" value="NAD(P)-binding Rossmann-fold domains"/>
    <property type="match status" value="1"/>
</dbReference>
<keyword evidence="6 9" id="KW-0520">NAD</keyword>
<feature type="binding site" evidence="11">
    <location>
        <begin position="255"/>
        <end position="259"/>
    </location>
    <ligand>
        <name>substrate</name>
    </ligand>
</feature>
<feature type="binding site" evidence="12">
    <location>
        <position position="30"/>
    </location>
    <ligand>
        <name>NAD(+)</name>
        <dbReference type="ChEBI" id="CHEBI:57540"/>
    </ligand>
</feature>
<keyword evidence="5 9" id="KW-0560">Oxidoreductase</keyword>
<organism evidence="14 15">
    <name type="scientific">Helicobacter valdiviensis</name>
    <dbReference type="NCBI Taxonomy" id="1458358"/>
    <lineage>
        <taxon>Bacteria</taxon>
        <taxon>Pseudomonadati</taxon>
        <taxon>Campylobacterota</taxon>
        <taxon>Epsilonproteobacteria</taxon>
        <taxon>Campylobacterales</taxon>
        <taxon>Helicobacteraceae</taxon>
        <taxon>Helicobacter</taxon>
    </lineage>
</organism>
<accession>A0A2W6MXL4</accession>
<feature type="binding site" evidence="12">
    <location>
        <position position="158"/>
    </location>
    <ligand>
        <name>NAD(+)</name>
        <dbReference type="ChEBI" id="CHEBI:57540"/>
    </ligand>
</feature>
<feature type="binding site" evidence="11">
    <location>
        <begin position="155"/>
        <end position="158"/>
    </location>
    <ligand>
        <name>substrate</name>
    </ligand>
</feature>
<dbReference type="PIRSF" id="PIRSF000124">
    <property type="entry name" value="UDPglc_GDPman_dh"/>
    <property type="match status" value="1"/>
</dbReference>
<feature type="domain" description="UDP-glucose/GDP-mannose dehydrogenase C-terminal" evidence="13">
    <location>
        <begin position="320"/>
        <end position="425"/>
    </location>
</feature>
<dbReference type="OrthoDB" id="9803238at2"/>
<evidence type="ECO:0000313" key="14">
    <source>
        <dbReference type="EMBL" id="PZT48729.1"/>
    </source>
</evidence>
<proteinExistence type="inferred from homology"/>
<dbReference type="Pfam" id="PF03721">
    <property type="entry name" value="UDPG_MGDP_dh_N"/>
    <property type="match status" value="1"/>
</dbReference>
<dbReference type="GO" id="GO:0003979">
    <property type="term" value="F:UDP-glucose 6-dehydrogenase activity"/>
    <property type="evidence" value="ECO:0007669"/>
    <property type="project" value="UniProtKB-EC"/>
</dbReference>
<evidence type="ECO:0000256" key="12">
    <source>
        <dbReference type="PIRSR" id="PIRSR500134-3"/>
    </source>
</evidence>
<keyword evidence="15" id="KW-1185">Reference proteome</keyword>
<dbReference type="FunFam" id="1.20.5.100:FF:000001">
    <property type="entry name" value="UDP-glucose 6-dehydrogenase"/>
    <property type="match status" value="1"/>
</dbReference>
<evidence type="ECO:0000259" key="13">
    <source>
        <dbReference type="SMART" id="SM00984"/>
    </source>
</evidence>
<dbReference type="Pfam" id="PF03720">
    <property type="entry name" value="UDPG_MGDP_dh_C"/>
    <property type="match status" value="1"/>
</dbReference>
<evidence type="ECO:0000256" key="10">
    <source>
        <dbReference type="PIRSR" id="PIRSR500134-1"/>
    </source>
</evidence>
<dbReference type="AlphaFoldDB" id="A0A2W6MXL4"/>
<evidence type="ECO:0000313" key="15">
    <source>
        <dbReference type="Proteomes" id="UP000249746"/>
    </source>
</evidence>
<dbReference type="PIRSF" id="PIRSF500134">
    <property type="entry name" value="UDPglc_DH_bac"/>
    <property type="match status" value="1"/>
</dbReference>
<dbReference type="InterPro" id="IPR014027">
    <property type="entry name" value="UDP-Glc/GDP-Man_DH_C"/>
</dbReference>
<feature type="active site" description="Nucleophile" evidence="10">
    <location>
        <position position="266"/>
    </location>
</feature>
<dbReference type="InterPro" id="IPR014026">
    <property type="entry name" value="UDP-Glc/GDP-Man_DH_dimer"/>
</dbReference>
<evidence type="ECO:0000256" key="3">
    <source>
        <dbReference type="ARBA" id="ARBA00012954"/>
    </source>
</evidence>
<name>A0A2W6MXL4_9HELI</name>
<dbReference type="SMART" id="SM00984">
    <property type="entry name" value="UDPG_MGDP_dh_C"/>
    <property type="match status" value="1"/>
</dbReference>
<dbReference type="NCBIfam" id="TIGR03026">
    <property type="entry name" value="NDP-sugDHase"/>
    <property type="match status" value="1"/>
</dbReference>
<feature type="binding site" evidence="12">
    <location>
        <position position="334"/>
    </location>
    <ligand>
        <name>NAD(+)</name>
        <dbReference type="ChEBI" id="CHEBI:57540"/>
    </ligand>
</feature>
<feature type="binding site" evidence="11">
    <location>
        <position position="327"/>
    </location>
    <ligand>
        <name>substrate</name>
    </ligand>
</feature>
<dbReference type="SUPFAM" id="SSF52413">
    <property type="entry name" value="UDP-glucose/GDP-mannose dehydrogenase C-terminal domain"/>
    <property type="match status" value="1"/>
</dbReference>
<evidence type="ECO:0000256" key="8">
    <source>
        <dbReference type="ARBA" id="ARBA00053241"/>
    </source>
</evidence>
<dbReference type="GO" id="GO:0000271">
    <property type="term" value="P:polysaccharide biosynthetic process"/>
    <property type="evidence" value="ECO:0007669"/>
    <property type="project" value="InterPro"/>
</dbReference>
<sequence length="441" mass="49322">MNITVVGSGYVGLVSGACFAEMGNRVHCIDVDRDKIEKLKKGIIPIYEPGLEEIVLKNIENKNLFFSTDLKEGLENCSIVFLAVGTPTKEDGGANLEYLFNAAKEIGKTFKKPLLVVNKSTVPVGSAQEVKKLLVEALKQRGEEIEFSVASNPEFLKEGDAVNDFLKPDRIVIGADDTFAKELLSELYAPFSVSRDKIIYMDIKSAEMTKYAANAMLATKISFMNEIANICERVGANINDVRKGIGSDKRIGYSFIYAGCGYGGSCFPKDVRALIKSAEEVGINARLVKAVEKVNEDQKRVLSQKIIEHFGEDLSTRCFALWGLSFKPETDDMREATSIVLIHELIARGACFKVYDPKAMQEAQKYFLKDVPNVCYKTNKYDTLDNCDAMILVTEWKEFRSPDFEEIKMRLKSPIIFDGRNQYNGEKLRENGIIYYGIGVK</sequence>
<comment type="function">
    <text evidence="8">Catalyzes the conversion of UDP-glucose into UDP-glucuronate, one of the precursors of teichuronic acid.</text>
</comment>
<dbReference type="EMBL" id="NBIU01000004">
    <property type="protein sequence ID" value="PZT48729.1"/>
    <property type="molecule type" value="Genomic_DNA"/>
</dbReference>
<dbReference type="InterPro" id="IPR001732">
    <property type="entry name" value="UDP-Glc/GDP-Man_DH_N"/>
</dbReference>
<dbReference type="InterPro" id="IPR036220">
    <property type="entry name" value="UDP-Glc/GDP-Man_DH_C_sf"/>
</dbReference>
<dbReference type="InterPro" id="IPR017476">
    <property type="entry name" value="UDP-Glc/GDP-Man"/>
</dbReference>
<dbReference type="InterPro" id="IPR008927">
    <property type="entry name" value="6-PGluconate_DH-like_C_sf"/>
</dbReference>
<feature type="binding site" evidence="12">
    <location>
        <position position="269"/>
    </location>
    <ligand>
        <name>NAD(+)</name>
        <dbReference type="ChEBI" id="CHEBI:57540"/>
    </ligand>
</feature>
<feature type="binding site" evidence="12">
    <location>
        <position position="86"/>
    </location>
    <ligand>
        <name>NAD(+)</name>
        <dbReference type="ChEBI" id="CHEBI:57540"/>
    </ligand>
</feature>
<dbReference type="EC" id="1.1.1.22" evidence="3 9"/>
<dbReference type="PANTHER" id="PTHR43750">
    <property type="entry name" value="UDP-GLUCOSE 6-DEHYDROGENASE TUAD"/>
    <property type="match status" value="1"/>
</dbReference>
<comment type="caution">
    <text evidence="14">The sequence shown here is derived from an EMBL/GenBank/DDBJ whole genome shotgun (WGS) entry which is preliminary data.</text>
</comment>
<comment type="catalytic activity">
    <reaction evidence="7 9">
        <text>UDP-alpha-D-glucose + 2 NAD(+) + H2O = UDP-alpha-D-glucuronate + 2 NADH + 3 H(+)</text>
        <dbReference type="Rhea" id="RHEA:23596"/>
        <dbReference type="ChEBI" id="CHEBI:15377"/>
        <dbReference type="ChEBI" id="CHEBI:15378"/>
        <dbReference type="ChEBI" id="CHEBI:57540"/>
        <dbReference type="ChEBI" id="CHEBI:57945"/>
        <dbReference type="ChEBI" id="CHEBI:58052"/>
        <dbReference type="ChEBI" id="CHEBI:58885"/>
        <dbReference type="EC" id="1.1.1.22"/>
    </reaction>
</comment>
<protein>
    <recommendedName>
        <fullName evidence="4 9">UDP-glucose 6-dehydrogenase</fullName>
        <ecNumber evidence="3 9">1.1.1.22</ecNumber>
    </recommendedName>
</protein>
<feature type="binding site" evidence="12">
    <location>
        <position position="121"/>
    </location>
    <ligand>
        <name>NAD(+)</name>
        <dbReference type="ChEBI" id="CHEBI:57540"/>
    </ligand>
</feature>
<evidence type="ECO:0000256" key="1">
    <source>
        <dbReference type="ARBA" id="ARBA00004701"/>
    </source>
</evidence>
<reference evidence="14 15" key="1">
    <citation type="submission" date="2017-03" db="EMBL/GenBank/DDBJ databases">
        <title>Genomic and clinical evidence uncovers the enterohepatic species Helicobacter valdiviensis as a potential human intestinal pathogen.</title>
        <authorList>
            <person name="Fresia P."/>
            <person name="Jara R."/>
            <person name="Sierra R."/>
            <person name="Ferres I."/>
            <person name="Greif G."/>
            <person name="Iraola G."/>
            <person name="Collado L."/>
        </authorList>
    </citation>
    <scope>NUCLEOTIDE SEQUENCE [LARGE SCALE GENOMIC DNA]</scope>
    <source>
        <strain evidence="14 15">WBE14</strain>
    </source>
</reference>
<evidence type="ECO:0000256" key="9">
    <source>
        <dbReference type="PIRNR" id="PIRNR000124"/>
    </source>
</evidence>
<dbReference type="Pfam" id="PF00984">
    <property type="entry name" value="UDPG_MGDP_dh"/>
    <property type="match status" value="1"/>
</dbReference>
<feature type="binding site" evidence="11">
    <location>
        <position position="210"/>
    </location>
    <ligand>
        <name>substrate</name>
    </ligand>
</feature>
<dbReference type="RefSeq" id="WP_111229249.1">
    <property type="nucleotide sequence ID" value="NZ_NBIU01000004.1"/>
</dbReference>
<evidence type="ECO:0000256" key="6">
    <source>
        <dbReference type="ARBA" id="ARBA00023027"/>
    </source>
</evidence>
<dbReference type="UniPathway" id="UPA00038">
    <property type="reaction ID" value="UER00491"/>
</dbReference>
<evidence type="ECO:0000256" key="7">
    <source>
        <dbReference type="ARBA" id="ARBA00047473"/>
    </source>
</evidence>
<evidence type="ECO:0000256" key="2">
    <source>
        <dbReference type="ARBA" id="ARBA00006601"/>
    </source>
</evidence>
<dbReference type="Gene3D" id="3.40.50.720">
    <property type="entry name" value="NAD(P)-binding Rossmann-like Domain"/>
    <property type="match status" value="2"/>
</dbReference>
<dbReference type="GO" id="GO:0051287">
    <property type="term" value="F:NAD binding"/>
    <property type="evidence" value="ECO:0007669"/>
    <property type="project" value="InterPro"/>
</dbReference>
<feature type="binding site" evidence="11">
    <location>
        <position position="263"/>
    </location>
    <ligand>
        <name>substrate</name>
    </ligand>
</feature>
<feature type="binding site" evidence="12">
    <location>
        <position position="35"/>
    </location>
    <ligand>
        <name>NAD(+)</name>
        <dbReference type="ChEBI" id="CHEBI:57540"/>
    </ligand>
</feature>
<dbReference type="PANTHER" id="PTHR43750:SF3">
    <property type="entry name" value="UDP-GLUCOSE 6-DEHYDROGENASE TUAD"/>
    <property type="match status" value="1"/>
</dbReference>
<comment type="similarity">
    <text evidence="2 9">Belongs to the UDP-glucose/GDP-mannose dehydrogenase family.</text>
</comment>
<dbReference type="InterPro" id="IPR028357">
    <property type="entry name" value="UDPglc_DH_bac"/>
</dbReference>
<gene>
    <name evidence="14" type="ORF">B6S12_02485</name>
</gene>
<dbReference type="SUPFAM" id="SSF48179">
    <property type="entry name" value="6-phosphogluconate dehydrogenase C-terminal domain-like"/>
    <property type="match status" value="1"/>
</dbReference>
<dbReference type="InterPro" id="IPR036291">
    <property type="entry name" value="NAD(P)-bd_dom_sf"/>
</dbReference>
<evidence type="ECO:0000256" key="11">
    <source>
        <dbReference type="PIRSR" id="PIRSR500134-2"/>
    </source>
</evidence>
<dbReference type="GO" id="GO:0006065">
    <property type="term" value="P:UDP-glucuronate biosynthetic process"/>
    <property type="evidence" value="ECO:0007669"/>
    <property type="project" value="UniProtKB-UniPathway"/>
</dbReference>
<evidence type="ECO:0000256" key="4">
    <source>
        <dbReference type="ARBA" id="ARBA00015132"/>
    </source>
</evidence>
<dbReference type="Proteomes" id="UP000249746">
    <property type="component" value="Unassembled WGS sequence"/>
</dbReference>